<evidence type="ECO:0000256" key="3">
    <source>
        <dbReference type="ARBA" id="ARBA00013529"/>
    </source>
</evidence>
<evidence type="ECO:0000256" key="5">
    <source>
        <dbReference type="ARBA" id="ARBA00022485"/>
    </source>
</evidence>
<name>A0A934NQA2_9NOCA</name>
<comment type="cofactor">
    <cofactor evidence="12">
        <name>[3Fe-4S] cluster</name>
        <dbReference type="ChEBI" id="CHEBI:21137"/>
    </cofactor>
    <text evidence="12">Binds 1 [3Fe-4S] cluster.</text>
</comment>
<keyword evidence="10 12" id="KW-0411">Iron-sulfur</keyword>
<keyword evidence="4 12" id="KW-0813">Transport</keyword>
<accession>A0A934NQA2</accession>
<sequence length="131" mass="14480">MSYVIAEPCIDVMDRACIDECPVDCIYEGPRKLYIHPDECIDCSACEPACPVEAIFFAEDLPTEWHVYADANVDFFTDLGSPGGAAAIGRRDRDAACVAARPIPAIRSAQEKHEVPPVWVSLGKLARRWLQ</sequence>
<evidence type="ECO:0000313" key="14">
    <source>
        <dbReference type="EMBL" id="MBJ8339364.1"/>
    </source>
</evidence>
<dbReference type="InterPro" id="IPR054830">
    <property type="entry name" value="FdxA_Actino"/>
</dbReference>
<keyword evidence="6 12" id="KW-0479">Metal-binding</keyword>
<dbReference type="PRINTS" id="PR00354">
    <property type="entry name" value="7FE8SFRDOXIN"/>
</dbReference>
<organism evidence="14 15">
    <name type="scientific">Antrihabitans stalagmiti</name>
    <dbReference type="NCBI Taxonomy" id="2799499"/>
    <lineage>
        <taxon>Bacteria</taxon>
        <taxon>Bacillati</taxon>
        <taxon>Actinomycetota</taxon>
        <taxon>Actinomycetes</taxon>
        <taxon>Mycobacteriales</taxon>
        <taxon>Nocardiaceae</taxon>
        <taxon>Antrihabitans</taxon>
    </lineage>
</organism>
<evidence type="ECO:0000256" key="9">
    <source>
        <dbReference type="ARBA" id="ARBA00023004"/>
    </source>
</evidence>
<dbReference type="PROSITE" id="PS51379">
    <property type="entry name" value="4FE4S_FER_2"/>
    <property type="match status" value="1"/>
</dbReference>
<dbReference type="PANTHER" id="PTHR42859:SF2">
    <property type="entry name" value="FERREDOXIN"/>
    <property type="match status" value="1"/>
</dbReference>
<keyword evidence="15" id="KW-1185">Reference proteome</keyword>
<dbReference type="InterPro" id="IPR017900">
    <property type="entry name" value="4Fe4S_Fe_S_CS"/>
</dbReference>
<dbReference type="GO" id="GO:0009055">
    <property type="term" value="F:electron transfer activity"/>
    <property type="evidence" value="ECO:0007669"/>
    <property type="project" value="UniProtKB-UniRule"/>
</dbReference>
<dbReference type="GO" id="GO:0046872">
    <property type="term" value="F:metal ion binding"/>
    <property type="evidence" value="ECO:0007669"/>
    <property type="project" value="UniProtKB-UniRule"/>
</dbReference>
<evidence type="ECO:0000256" key="11">
    <source>
        <dbReference type="ARBA" id="ARBA00023291"/>
    </source>
</evidence>
<dbReference type="PANTHER" id="PTHR42859">
    <property type="entry name" value="OXIDOREDUCTASE"/>
    <property type="match status" value="1"/>
</dbReference>
<keyword evidence="9 12" id="KW-0408">Iron</keyword>
<evidence type="ECO:0000256" key="8">
    <source>
        <dbReference type="ARBA" id="ARBA00022982"/>
    </source>
</evidence>
<evidence type="ECO:0000256" key="12">
    <source>
        <dbReference type="RuleBase" id="RU365098"/>
    </source>
</evidence>
<evidence type="ECO:0000259" key="13">
    <source>
        <dbReference type="PROSITE" id="PS51379"/>
    </source>
</evidence>
<dbReference type="Gene3D" id="3.30.70.20">
    <property type="match status" value="1"/>
</dbReference>
<gene>
    <name evidence="14" type="ORF">JGU71_10725</name>
</gene>
<dbReference type="NCBIfam" id="NF045480">
    <property type="entry name" value="FdxA_Actino"/>
    <property type="match status" value="1"/>
</dbReference>
<dbReference type="Proteomes" id="UP000655868">
    <property type="component" value="Unassembled WGS sequence"/>
</dbReference>
<evidence type="ECO:0000256" key="7">
    <source>
        <dbReference type="ARBA" id="ARBA00022737"/>
    </source>
</evidence>
<evidence type="ECO:0000256" key="6">
    <source>
        <dbReference type="ARBA" id="ARBA00022723"/>
    </source>
</evidence>
<keyword evidence="8 12" id="KW-0249">Electron transport</keyword>
<dbReference type="GO" id="GO:0051539">
    <property type="term" value="F:4 iron, 4 sulfur cluster binding"/>
    <property type="evidence" value="ECO:0007669"/>
    <property type="project" value="UniProtKB-UniRule"/>
</dbReference>
<dbReference type="InterPro" id="IPR000813">
    <property type="entry name" value="7Fe_ferredoxin"/>
</dbReference>
<comment type="function">
    <text evidence="2 12">Ferredoxins are iron-sulfur proteins that transfer electrons in a wide variety of metabolic reactions.</text>
</comment>
<dbReference type="PROSITE" id="PS00198">
    <property type="entry name" value="4FE4S_FER_1"/>
    <property type="match status" value="1"/>
</dbReference>
<reference evidence="14" key="1">
    <citation type="submission" date="2020-12" db="EMBL/GenBank/DDBJ databases">
        <title>Antrihabitans popcorni sp. nov. and Antrihabitans auranticaus sp. nov., isolated from a larva cave.</title>
        <authorList>
            <person name="Lee S.D."/>
            <person name="Kim I.S."/>
        </authorList>
    </citation>
    <scope>NUCLEOTIDE SEQUENCE</scope>
    <source>
        <strain evidence="14">YC3-6</strain>
    </source>
</reference>
<protein>
    <recommendedName>
        <fullName evidence="3 12">Ferredoxin</fullName>
    </recommendedName>
</protein>
<dbReference type="AlphaFoldDB" id="A0A934NQA2"/>
<evidence type="ECO:0000256" key="1">
    <source>
        <dbReference type="ARBA" id="ARBA00001966"/>
    </source>
</evidence>
<keyword evidence="11 12" id="KW-0003">3Fe-4S</keyword>
<evidence type="ECO:0000256" key="4">
    <source>
        <dbReference type="ARBA" id="ARBA00022448"/>
    </source>
</evidence>
<proteinExistence type="predicted"/>
<dbReference type="InterPro" id="IPR017896">
    <property type="entry name" value="4Fe4S_Fe-S-bd"/>
</dbReference>
<feature type="domain" description="4Fe-4S ferredoxin-type" evidence="13">
    <location>
        <begin position="31"/>
        <end position="60"/>
    </location>
</feature>
<evidence type="ECO:0000313" key="15">
    <source>
        <dbReference type="Proteomes" id="UP000655868"/>
    </source>
</evidence>
<keyword evidence="7" id="KW-0677">Repeat</keyword>
<dbReference type="SUPFAM" id="SSF54862">
    <property type="entry name" value="4Fe-4S ferredoxins"/>
    <property type="match status" value="1"/>
</dbReference>
<keyword evidence="5 12" id="KW-0004">4Fe-4S</keyword>
<evidence type="ECO:0000256" key="10">
    <source>
        <dbReference type="ARBA" id="ARBA00023014"/>
    </source>
</evidence>
<dbReference type="EMBL" id="JAEMNV010000003">
    <property type="protein sequence ID" value="MBJ8339364.1"/>
    <property type="molecule type" value="Genomic_DNA"/>
</dbReference>
<dbReference type="Pfam" id="PF00037">
    <property type="entry name" value="Fer4"/>
    <property type="match status" value="1"/>
</dbReference>
<evidence type="ECO:0000256" key="2">
    <source>
        <dbReference type="ARBA" id="ARBA00003532"/>
    </source>
</evidence>
<dbReference type="InterPro" id="IPR050294">
    <property type="entry name" value="RnfB_subfamily"/>
</dbReference>
<dbReference type="GO" id="GO:0051538">
    <property type="term" value="F:3 iron, 4 sulfur cluster binding"/>
    <property type="evidence" value="ECO:0007669"/>
    <property type="project" value="UniProtKB-UniRule"/>
</dbReference>
<comment type="caution">
    <text evidence="14">The sequence shown here is derived from an EMBL/GenBank/DDBJ whole genome shotgun (WGS) entry which is preliminary data.</text>
</comment>
<comment type="cofactor">
    <cofactor evidence="1 12">
        <name>[4Fe-4S] cluster</name>
        <dbReference type="ChEBI" id="CHEBI:49883"/>
    </cofactor>
</comment>